<proteinExistence type="predicted"/>
<evidence type="ECO:0000259" key="3">
    <source>
        <dbReference type="Pfam" id="PF00591"/>
    </source>
</evidence>
<evidence type="ECO:0000256" key="1">
    <source>
        <dbReference type="ARBA" id="ARBA00022676"/>
    </source>
</evidence>
<dbReference type="GO" id="GO:0005829">
    <property type="term" value="C:cytosol"/>
    <property type="evidence" value="ECO:0007669"/>
    <property type="project" value="TreeGrafter"/>
</dbReference>
<dbReference type="PANTHER" id="PTHR43285">
    <property type="entry name" value="ANTHRANILATE PHOSPHORIBOSYLTRANSFERASE"/>
    <property type="match status" value="1"/>
</dbReference>
<feature type="domain" description="Glycosyl transferase family 3" evidence="3">
    <location>
        <begin position="79"/>
        <end position="332"/>
    </location>
</feature>
<gene>
    <name evidence="4" type="ORF">BCR37DRAFT_345200</name>
</gene>
<dbReference type="SUPFAM" id="SSF52418">
    <property type="entry name" value="Nucleoside phosphorylase/phosphoribosyltransferase catalytic domain"/>
    <property type="match status" value="1"/>
</dbReference>
<organism evidence="4 5">
    <name type="scientific">Protomyces lactucae-debilis</name>
    <dbReference type="NCBI Taxonomy" id="2754530"/>
    <lineage>
        <taxon>Eukaryota</taxon>
        <taxon>Fungi</taxon>
        <taxon>Dikarya</taxon>
        <taxon>Ascomycota</taxon>
        <taxon>Taphrinomycotina</taxon>
        <taxon>Taphrinomycetes</taxon>
        <taxon>Taphrinales</taxon>
        <taxon>Protomycetaceae</taxon>
        <taxon>Protomyces</taxon>
    </lineage>
</organism>
<keyword evidence="5" id="KW-1185">Reference proteome</keyword>
<dbReference type="InterPro" id="IPR035902">
    <property type="entry name" value="Nuc_phospho_transferase"/>
</dbReference>
<dbReference type="OrthoDB" id="427800at2759"/>
<comment type="caution">
    <text evidence="4">The sequence shown here is derived from an EMBL/GenBank/DDBJ whole genome shotgun (WGS) entry which is preliminary data.</text>
</comment>
<accession>A0A1Y2FMH9</accession>
<dbReference type="GeneID" id="63784206"/>
<dbReference type="Pfam" id="PF00591">
    <property type="entry name" value="Glycos_transf_3"/>
    <property type="match status" value="1"/>
</dbReference>
<dbReference type="STRING" id="56484.A0A1Y2FMH9"/>
<evidence type="ECO:0000313" key="4">
    <source>
        <dbReference type="EMBL" id="ORY84797.1"/>
    </source>
</evidence>
<dbReference type="OMA" id="IRTFFNM"/>
<dbReference type="InterPro" id="IPR005940">
    <property type="entry name" value="Anthranilate_Pribosyl_Tfrase"/>
</dbReference>
<name>A0A1Y2FMH9_PROLT</name>
<dbReference type="Proteomes" id="UP000193685">
    <property type="component" value="Unassembled WGS sequence"/>
</dbReference>
<dbReference type="Gene3D" id="3.40.1030.10">
    <property type="entry name" value="Nucleoside phosphorylase/phosphoribosyltransferase catalytic domain"/>
    <property type="match status" value="1"/>
</dbReference>
<dbReference type="GO" id="GO:0004048">
    <property type="term" value="F:anthranilate phosphoribosyltransferase activity"/>
    <property type="evidence" value="ECO:0007669"/>
    <property type="project" value="InterPro"/>
</dbReference>
<dbReference type="InterPro" id="IPR000312">
    <property type="entry name" value="Glycosyl_Trfase_fam3"/>
</dbReference>
<keyword evidence="2 4" id="KW-0808">Transferase</keyword>
<evidence type="ECO:0000313" key="5">
    <source>
        <dbReference type="Proteomes" id="UP000193685"/>
    </source>
</evidence>
<sequence>MEDFLAGPKPEAGLISSCFTQILDPSASPDLIAHFLTKLHETKLDRHPDVIAAAVLVLRDAALKWHIDSTHTRKDAHPVCVDIVGTGGDGHNTYNVSTTAAVVAAGVPGIRVIKHGNKASTSTSGSADVLKSYGCELLLQPQHIPSLTSPFTFLLASIWHPALARVAPVRKTLTHPTIFNILGPLLNPAPIDARIIGVHSPELGRVFAESFAKLNPHGRCMIVCGRERLDELSPAGETDCWIYTPESGIVQDIQTPEQFGLSRHPLSSVAGGSPADNATTLAEILDGKREAGDAILDYVLLNCAALLVIAGVTKDKRAAVGLARESIASGRAKQALDTFRDESTAAASL</sequence>
<dbReference type="GO" id="GO:0000162">
    <property type="term" value="P:L-tryptophan biosynthetic process"/>
    <property type="evidence" value="ECO:0007669"/>
    <property type="project" value="InterPro"/>
</dbReference>
<dbReference type="NCBIfam" id="TIGR01245">
    <property type="entry name" value="trpD"/>
    <property type="match status" value="1"/>
</dbReference>
<dbReference type="AlphaFoldDB" id="A0A1Y2FMH9"/>
<dbReference type="RefSeq" id="XP_040726580.1">
    <property type="nucleotide sequence ID" value="XM_040867607.1"/>
</dbReference>
<evidence type="ECO:0000256" key="2">
    <source>
        <dbReference type="ARBA" id="ARBA00022679"/>
    </source>
</evidence>
<dbReference type="PANTHER" id="PTHR43285:SF2">
    <property type="entry name" value="ANTHRANILATE PHOSPHORIBOSYLTRANSFERASE"/>
    <property type="match status" value="1"/>
</dbReference>
<protein>
    <submittedName>
        <fullName evidence="4">Glycosyl transferase family, a/b domain-domain-containing protein</fullName>
    </submittedName>
</protein>
<keyword evidence="1" id="KW-0328">Glycosyltransferase</keyword>
<reference evidence="4 5" key="1">
    <citation type="submission" date="2016-07" db="EMBL/GenBank/DDBJ databases">
        <title>Pervasive Adenine N6-methylation of Active Genes in Fungi.</title>
        <authorList>
            <consortium name="DOE Joint Genome Institute"/>
            <person name="Mondo S.J."/>
            <person name="Dannebaum R.O."/>
            <person name="Kuo R.C."/>
            <person name="Labutti K."/>
            <person name="Haridas S."/>
            <person name="Kuo A."/>
            <person name="Salamov A."/>
            <person name="Ahrendt S.R."/>
            <person name="Lipzen A."/>
            <person name="Sullivan W."/>
            <person name="Andreopoulos W.B."/>
            <person name="Clum A."/>
            <person name="Lindquist E."/>
            <person name="Daum C."/>
            <person name="Ramamoorthy G.K."/>
            <person name="Gryganskyi A."/>
            <person name="Culley D."/>
            <person name="Magnuson J.K."/>
            <person name="James T.Y."/>
            <person name="O'Malley M.A."/>
            <person name="Stajich J.E."/>
            <person name="Spatafora J.W."/>
            <person name="Visel A."/>
            <person name="Grigoriev I.V."/>
        </authorList>
    </citation>
    <scope>NUCLEOTIDE SEQUENCE [LARGE SCALE GENOMIC DNA]</scope>
    <source>
        <strain evidence="4 5">12-1054</strain>
    </source>
</reference>
<dbReference type="EMBL" id="MCFI01000005">
    <property type="protein sequence ID" value="ORY84797.1"/>
    <property type="molecule type" value="Genomic_DNA"/>
</dbReference>